<proteinExistence type="predicted"/>
<gene>
    <name evidence="1" type="ORF">NP233_g5048</name>
</gene>
<reference evidence="1" key="1">
    <citation type="submission" date="2022-07" db="EMBL/GenBank/DDBJ databases">
        <title>Genome Sequence of Leucocoprinus birnbaumii.</title>
        <authorList>
            <person name="Buettner E."/>
        </authorList>
    </citation>
    <scope>NUCLEOTIDE SEQUENCE</scope>
    <source>
        <strain evidence="1">VT141</strain>
    </source>
</reference>
<name>A0AAD5YUY7_9AGAR</name>
<dbReference type="AlphaFoldDB" id="A0AAD5YUY7"/>
<comment type="caution">
    <text evidence="1">The sequence shown here is derived from an EMBL/GenBank/DDBJ whole genome shotgun (WGS) entry which is preliminary data.</text>
</comment>
<accession>A0AAD5YUY7</accession>
<evidence type="ECO:0000313" key="2">
    <source>
        <dbReference type="Proteomes" id="UP001213000"/>
    </source>
</evidence>
<dbReference type="EMBL" id="JANIEX010000288">
    <property type="protein sequence ID" value="KAJ3569438.1"/>
    <property type="molecule type" value="Genomic_DNA"/>
</dbReference>
<evidence type="ECO:0000313" key="1">
    <source>
        <dbReference type="EMBL" id="KAJ3569438.1"/>
    </source>
</evidence>
<protein>
    <submittedName>
        <fullName evidence="1">Uncharacterized protein</fullName>
    </submittedName>
</protein>
<sequence length="98" mass="10867">MQTSTASGSTNSHTNGKTLVDLEKLAQEHTAGSMNSLDEFAKYWNEFDGIARGLVETKVISKVERDLLFWNNLSRAGGRVERPTFELSEIQLSCCTPT</sequence>
<dbReference type="Proteomes" id="UP001213000">
    <property type="component" value="Unassembled WGS sequence"/>
</dbReference>
<keyword evidence="2" id="KW-1185">Reference proteome</keyword>
<organism evidence="1 2">
    <name type="scientific">Leucocoprinus birnbaumii</name>
    <dbReference type="NCBI Taxonomy" id="56174"/>
    <lineage>
        <taxon>Eukaryota</taxon>
        <taxon>Fungi</taxon>
        <taxon>Dikarya</taxon>
        <taxon>Basidiomycota</taxon>
        <taxon>Agaricomycotina</taxon>
        <taxon>Agaricomycetes</taxon>
        <taxon>Agaricomycetidae</taxon>
        <taxon>Agaricales</taxon>
        <taxon>Agaricineae</taxon>
        <taxon>Agaricaceae</taxon>
        <taxon>Leucocoprinus</taxon>
    </lineage>
</organism>